<dbReference type="GO" id="GO:0046872">
    <property type="term" value="F:metal ion binding"/>
    <property type="evidence" value="ECO:0007669"/>
    <property type="project" value="UniProtKB-KW"/>
</dbReference>
<dbReference type="InterPro" id="IPR004360">
    <property type="entry name" value="Glyas_Fos-R_dOase_dom"/>
</dbReference>
<dbReference type="OrthoDB" id="6909416at2"/>
<dbReference type="GO" id="GO:0004462">
    <property type="term" value="F:lactoylglutathione lyase activity"/>
    <property type="evidence" value="ECO:0007669"/>
    <property type="project" value="InterPro"/>
</dbReference>
<organism evidence="3 4">
    <name type="scientific">Marinomonas polaris DSM 16579</name>
    <dbReference type="NCBI Taxonomy" id="1122206"/>
    <lineage>
        <taxon>Bacteria</taxon>
        <taxon>Pseudomonadati</taxon>
        <taxon>Pseudomonadota</taxon>
        <taxon>Gammaproteobacteria</taxon>
        <taxon>Oceanospirillales</taxon>
        <taxon>Oceanospirillaceae</taxon>
        <taxon>Marinomonas</taxon>
    </lineage>
</organism>
<dbReference type="InterPro" id="IPR037523">
    <property type="entry name" value="VOC_core"/>
</dbReference>
<keyword evidence="1" id="KW-0479">Metal-binding</keyword>
<dbReference type="InterPro" id="IPR018146">
    <property type="entry name" value="Glyoxalase_1_CS"/>
</dbReference>
<accession>A0A1M4VR01</accession>
<dbReference type="RefSeq" id="WP_072838353.1">
    <property type="nucleotide sequence ID" value="NZ_FQVF01000003.1"/>
</dbReference>
<evidence type="ECO:0000313" key="3">
    <source>
        <dbReference type="EMBL" id="SHE71484.1"/>
    </source>
</evidence>
<evidence type="ECO:0000313" key="4">
    <source>
        <dbReference type="Proteomes" id="UP000184517"/>
    </source>
</evidence>
<dbReference type="EMBL" id="FQVF01000003">
    <property type="protein sequence ID" value="SHE71484.1"/>
    <property type="molecule type" value="Genomic_DNA"/>
</dbReference>
<keyword evidence="4" id="KW-1185">Reference proteome</keyword>
<keyword evidence="3" id="KW-0560">Oxidoreductase</keyword>
<dbReference type="Proteomes" id="UP000184517">
    <property type="component" value="Unassembled WGS sequence"/>
</dbReference>
<evidence type="ECO:0000259" key="2">
    <source>
        <dbReference type="PROSITE" id="PS51819"/>
    </source>
</evidence>
<protein>
    <submittedName>
        <fullName evidence="3">Glyoxalase/Bleomycin resistance protein/Dioxygenase superfamily protein</fullName>
    </submittedName>
</protein>
<keyword evidence="3" id="KW-0223">Dioxygenase</keyword>
<dbReference type="PROSITE" id="PS51819">
    <property type="entry name" value="VOC"/>
    <property type="match status" value="1"/>
</dbReference>
<gene>
    <name evidence="3" type="ORF">SAMN02745753_00723</name>
</gene>
<sequence length="317" mass="35188">MKIVGLESIVFGVEDVAGCATFLTDYGLFPVDVTEKGGRFEALDGTSVVLVHSADESLPASIGNGCMMRKTIMGVADQETIDAITAELSKDRDVKTLADGSIESKDDSGFVIGFKVTERKQLTLPGEISNVPGSPFQRPVNHLAVNDDAEQIRPRTLSHIVYFVPDPVKAEAFYVERLGFRCTDRFEGTGPFLQPAGTLDHHTHFLIGAPPFMQGVEHFTFHFGGPTEMMQNGSRFIEKGYQAFWGPGRHIFGSNWFWYFNSPFACHIEMDADMDLHDQNWVPRVATSDADTSQTFLMRYRNKWAPGKDSGKNGAYE</sequence>
<dbReference type="STRING" id="1122206.SAMN02745753_00723"/>
<dbReference type="AlphaFoldDB" id="A0A1M4VR01"/>
<dbReference type="Gene3D" id="3.10.180.10">
    <property type="entry name" value="2,3-Dihydroxybiphenyl 1,2-Dioxygenase, domain 1"/>
    <property type="match status" value="1"/>
</dbReference>
<reference evidence="4" key="1">
    <citation type="submission" date="2016-11" db="EMBL/GenBank/DDBJ databases">
        <authorList>
            <person name="Varghese N."/>
            <person name="Submissions S."/>
        </authorList>
    </citation>
    <scope>NUCLEOTIDE SEQUENCE [LARGE SCALE GENOMIC DNA]</scope>
    <source>
        <strain evidence="4">DSM 16579</strain>
    </source>
</reference>
<dbReference type="GO" id="GO:0051213">
    <property type="term" value="F:dioxygenase activity"/>
    <property type="evidence" value="ECO:0007669"/>
    <property type="project" value="UniProtKB-KW"/>
</dbReference>
<dbReference type="Pfam" id="PF00903">
    <property type="entry name" value="Glyoxalase"/>
    <property type="match status" value="1"/>
</dbReference>
<dbReference type="PROSITE" id="PS00934">
    <property type="entry name" value="GLYOXALASE_I_1"/>
    <property type="match status" value="1"/>
</dbReference>
<proteinExistence type="predicted"/>
<evidence type="ECO:0000256" key="1">
    <source>
        <dbReference type="ARBA" id="ARBA00022723"/>
    </source>
</evidence>
<name>A0A1M4VR01_9GAMM</name>
<dbReference type="SUPFAM" id="SSF54593">
    <property type="entry name" value="Glyoxalase/Bleomycin resistance protein/Dihydroxybiphenyl dioxygenase"/>
    <property type="match status" value="1"/>
</dbReference>
<dbReference type="InterPro" id="IPR029068">
    <property type="entry name" value="Glyas_Bleomycin-R_OHBP_Dase"/>
</dbReference>
<feature type="domain" description="VOC" evidence="2">
    <location>
        <begin position="156"/>
        <end position="273"/>
    </location>
</feature>